<gene>
    <name evidence="1" type="ORF">GCM10010502_22220</name>
</gene>
<name>A0A8H9LNQ0_KITAU</name>
<evidence type="ECO:0000313" key="1">
    <source>
        <dbReference type="EMBL" id="GGU70286.1"/>
    </source>
</evidence>
<dbReference type="EMBL" id="BMUB01000004">
    <property type="protein sequence ID" value="GGU70286.1"/>
    <property type="molecule type" value="Genomic_DNA"/>
</dbReference>
<comment type="caution">
    <text evidence="1">The sequence shown here is derived from an EMBL/GenBank/DDBJ whole genome shotgun (WGS) entry which is preliminary data.</text>
</comment>
<organism evidence="1 2">
    <name type="scientific">Kitasatospora aureofaciens</name>
    <name type="common">Streptomyces aureofaciens</name>
    <dbReference type="NCBI Taxonomy" id="1894"/>
    <lineage>
        <taxon>Bacteria</taxon>
        <taxon>Bacillati</taxon>
        <taxon>Actinomycetota</taxon>
        <taxon>Actinomycetes</taxon>
        <taxon>Kitasatosporales</taxon>
        <taxon>Streptomycetaceae</taxon>
        <taxon>Kitasatospora</taxon>
    </lineage>
</organism>
<proteinExistence type="predicted"/>
<dbReference type="Proteomes" id="UP000610124">
    <property type="component" value="Unassembled WGS sequence"/>
</dbReference>
<evidence type="ECO:0000313" key="2">
    <source>
        <dbReference type="Proteomes" id="UP000610124"/>
    </source>
</evidence>
<accession>A0A8H9LNQ0</accession>
<reference evidence="1 2" key="1">
    <citation type="journal article" date="2014" name="Int. J. Syst. Evol. Microbiol.">
        <title>Complete genome sequence of Corynebacterium casei LMG S-19264T (=DSM 44701T), isolated from a smear-ripened cheese.</title>
        <authorList>
            <consortium name="US DOE Joint Genome Institute (JGI-PGF)"/>
            <person name="Walter F."/>
            <person name="Albersmeier A."/>
            <person name="Kalinowski J."/>
            <person name="Ruckert C."/>
        </authorList>
    </citation>
    <scope>NUCLEOTIDE SEQUENCE [LARGE SCALE GENOMIC DNA]</scope>
    <source>
        <strain evidence="1 2">JCM 4434</strain>
    </source>
</reference>
<sequence length="88" mass="9327">MPTQFLASGASVVQWNVSRSPSAGLLEEVRVRALPAATVVLSAGAGPVRRGTVPDRARLVTEAGREEHPQLAVQLRAGSFIRRPATRA</sequence>
<protein>
    <submittedName>
        <fullName evidence="1">Uncharacterized protein</fullName>
    </submittedName>
</protein>
<dbReference type="AlphaFoldDB" id="A0A8H9LNQ0"/>